<dbReference type="GO" id="GO:0000978">
    <property type="term" value="F:RNA polymerase II cis-regulatory region sequence-specific DNA binding"/>
    <property type="evidence" value="ECO:0007669"/>
    <property type="project" value="TreeGrafter"/>
</dbReference>
<reference evidence="7" key="1">
    <citation type="submission" date="2020-11" db="EMBL/GenBank/DDBJ databases">
        <authorList>
            <consortium name="DOE Joint Genome Institute"/>
            <person name="Ahrendt S."/>
            <person name="Riley R."/>
            <person name="Andreopoulos W."/>
            <person name="LaButti K."/>
            <person name="Pangilinan J."/>
            <person name="Ruiz-duenas F.J."/>
            <person name="Barrasa J.M."/>
            <person name="Sanchez-Garcia M."/>
            <person name="Camarero S."/>
            <person name="Miyauchi S."/>
            <person name="Serrano A."/>
            <person name="Linde D."/>
            <person name="Babiker R."/>
            <person name="Drula E."/>
            <person name="Ayuso-Fernandez I."/>
            <person name="Pacheco R."/>
            <person name="Padilla G."/>
            <person name="Ferreira P."/>
            <person name="Barriuso J."/>
            <person name="Kellner H."/>
            <person name="Castanera R."/>
            <person name="Alfaro M."/>
            <person name="Ramirez L."/>
            <person name="Pisabarro A.G."/>
            <person name="Kuo A."/>
            <person name="Tritt A."/>
            <person name="Lipzen A."/>
            <person name="He G."/>
            <person name="Yan M."/>
            <person name="Ng V."/>
            <person name="Cullen D."/>
            <person name="Martin F."/>
            <person name="Rosso M.-N."/>
            <person name="Henrissat B."/>
            <person name="Hibbett D."/>
            <person name="Martinez A.T."/>
            <person name="Grigoriev I.V."/>
        </authorList>
    </citation>
    <scope>NUCLEOTIDE SEQUENCE</scope>
    <source>
        <strain evidence="7">AH 44721</strain>
    </source>
</reference>
<dbReference type="CDD" id="cd00067">
    <property type="entry name" value="GAL4"/>
    <property type="match status" value="1"/>
</dbReference>
<feature type="region of interest" description="Disordered" evidence="5">
    <location>
        <begin position="1"/>
        <end position="37"/>
    </location>
</feature>
<evidence type="ECO:0000256" key="2">
    <source>
        <dbReference type="ARBA" id="ARBA00023125"/>
    </source>
</evidence>
<feature type="domain" description="Zn(2)-C6 fungal-type" evidence="6">
    <location>
        <begin position="37"/>
        <end position="69"/>
    </location>
</feature>
<gene>
    <name evidence="7" type="ORF">CPB84DRAFT_1311922</name>
</gene>
<evidence type="ECO:0000313" key="7">
    <source>
        <dbReference type="EMBL" id="KAF8893708.1"/>
    </source>
</evidence>
<dbReference type="InterPro" id="IPR036864">
    <property type="entry name" value="Zn2-C6_fun-type_DNA-bd_sf"/>
</dbReference>
<dbReference type="GO" id="GO:0005634">
    <property type="term" value="C:nucleus"/>
    <property type="evidence" value="ECO:0007669"/>
    <property type="project" value="TreeGrafter"/>
</dbReference>
<keyword evidence="4" id="KW-0539">Nucleus</keyword>
<feature type="compositionally biased region" description="Basic and acidic residues" evidence="5">
    <location>
        <begin position="115"/>
        <end position="124"/>
    </location>
</feature>
<name>A0A9P5NJW9_GYMJU</name>
<dbReference type="Proteomes" id="UP000724874">
    <property type="component" value="Unassembled WGS sequence"/>
</dbReference>
<sequence>MAPTNTAQKKVNSTSSASKPSVNGDHRKKPRNRTTRSCLNCHTSKRMCDRKRPACSRCSQLGLTGICIYEVDDPKQRNEANEDQSARLLKRVAELEGVVRELKNKPHPRWLHSSRTQEDSDKGEASPSATSSPASGGDSSSNGSGCHNPRRTELPQPIQTGFPLFPSNSQSGSTTPSSAVLTPSDEFPNPFSSVTVSDRASSSPEYDLTAMSLGTIESTFGSAGAFGPDKQILQAHGSHCGCLHDPTSYRTMLELSLGLRRAASILRNSPSHQLGGFCPLHQGVLELDSLAMDTLSSPFSSRRVLPTPAHRVPSANPRPWDIFSLNANSPSSLDDSDSFMTWEPHRS</sequence>
<dbReference type="OrthoDB" id="2269373at2759"/>
<evidence type="ECO:0000256" key="5">
    <source>
        <dbReference type="SAM" id="MobiDB-lite"/>
    </source>
</evidence>
<feature type="compositionally biased region" description="Low complexity" evidence="5">
    <location>
        <begin position="166"/>
        <end position="178"/>
    </location>
</feature>
<organism evidence="7 8">
    <name type="scientific">Gymnopilus junonius</name>
    <name type="common">Spectacular rustgill mushroom</name>
    <name type="synonym">Gymnopilus spectabilis subsp. junonius</name>
    <dbReference type="NCBI Taxonomy" id="109634"/>
    <lineage>
        <taxon>Eukaryota</taxon>
        <taxon>Fungi</taxon>
        <taxon>Dikarya</taxon>
        <taxon>Basidiomycota</taxon>
        <taxon>Agaricomycotina</taxon>
        <taxon>Agaricomycetes</taxon>
        <taxon>Agaricomycetidae</taxon>
        <taxon>Agaricales</taxon>
        <taxon>Agaricineae</taxon>
        <taxon>Hymenogastraceae</taxon>
        <taxon>Gymnopilus</taxon>
    </lineage>
</organism>
<dbReference type="Gene3D" id="4.10.240.10">
    <property type="entry name" value="Zn(2)-C6 fungal-type DNA-binding domain"/>
    <property type="match status" value="1"/>
</dbReference>
<dbReference type="PANTHER" id="PTHR31069">
    <property type="entry name" value="OLEATE-ACTIVATED TRANSCRIPTION FACTOR 1-RELATED"/>
    <property type="match status" value="1"/>
</dbReference>
<dbReference type="AlphaFoldDB" id="A0A9P5NJW9"/>
<keyword evidence="3" id="KW-0804">Transcription</keyword>
<comment type="caution">
    <text evidence="7">The sequence shown here is derived from an EMBL/GenBank/DDBJ whole genome shotgun (WGS) entry which is preliminary data.</text>
</comment>
<dbReference type="SUPFAM" id="SSF57701">
    <property type="entry name" value="Zn2/Cys6 DNA-binding domain"/>
    <property type="match status" value="1"/>
</dbReference>
<dbReference type="InterPro" id="IPR001138">
    <property type="entry name" value="Zn2Cys6_DnaBD"/>
</dbReference>
<accession>A0A9P5NJW9</accession>
<dbReference type="PROSITE" id="PS50048">
    <property type="entry name" value="ZN2_CY6_FUNGAL_2"/>
    <property type="match status" value="1"/>
</dbReference>
<keyword evidence="8" id="KW-1185">Reference proteome</keyword>
<feature type="compositionally biased region" description="Polar residues" evidence="5">
    <location>
        <begin position="1"/>
        <end position="21"/>
    </location>
</feature>
<dbReference type="InterPro" id="IPR050675">
    <property type="entry name" value="OAF3"/>
</dbReference>
<proteinExistence type="predicted"/>
<feature type="region of interest" description="Disordered" evidence="5">
    <location>
        <begin position="328"/>
        <end position="347"/>
    </location>
</feature>
<evidence type="ECO:0000259" key="6">
    <source>
        <dbReference type="PROSITE" id="PS50048"/>
    </source>
</evidence>
<protein>
    <recommendedName>
        <fullName evidence="6">Zn(2)-C6 fungal-type domain-containing protein</fullName>
    </recommendedName>
</protein>
<feature type="compositionally biased region" description="Low complexity" evidence="5">
    <location>
        <begin position="125"/>
        <end position="145"/>
    </location>
</feature>
<keyword evidence="1" id="KW-0805">Transcription regulation</keyword>
<dbReference type="GO" id="GO:0008270">
    <property type="term" value="F:zinc ion binding"/>
    <property type="evidence" value="ECO:0007669"/>
    <property type="project" value="InterPro"/>
</dbReference>
<keyword evidence="2" id="KW-0238">DNA-binding</keyword>
<dbReference type="PROSITE" id="PS00463">
    <property type="entry name" value="ZN2_CY6_FUNGAL_1"/>
    <property type="match status" value="1"/>
</dbReference>
<evidence type="ECO:0000313" key="8">
    <source>
        <dbReference type="Proteomes" id="UP000724874"/>
    </source>
</evidence>
<dbReference type="GO" id="GO:0000981">
    <property type="term" value="F:DNA-binding transcription factor activity, RNA polymerase II-specific"/>
    <property type="evidence" value="ECO:0007669"/>
    <property type="project" value="InterPro"/>
</dbReference>
<evidence type="ECO:0000256" key="4">
    <source>
        <dbReference type="ARBA" id="ARBA00023242"/>
    </source>
</evidence>
<dbReference type="EMBL" id="JADNYJ010000066">
    <property type="protein sequence ID" value="KAF8893708.1"/>
    <property type="molecule type" value="Genomic_DNA"/>
</dbReference>
<evidence type="ECO:0000256" key="3">
    <source>
        <dbReference type="ARBA" id="ARBA00023163"/>
    </source>
</evidence>
<evidence type="ECO:0000256" key="1">
    <source>
        <dbReference type="ARBA" id="ARBA00023015"/>
    </source>
</evidence>
<dbReference type="GO" id="GO:0045944">
    <property type="term" value="P:positive regulation of transcription by RNA polymerase II"/>
    <property type="evidence" value="ECO:0007669"/>
    <property type="project" value="TreeGrafter"/>
</dbReference>
<dbReference type="SMART" id="SM00066">
    <property type="entry name" value="GAL4"/>
    <property type="match status" value="1"/>
</dbReference>
<dbReference type="Pfam" id="PF00172">
    <property type="entry name" value="Zn_clus"/>
    <property type="match status" value="1"/>
</dbReference>
<dbReference type="PANTHER" id="PTHR31069:SF12">
    <property type="entry name" value="TRANSCRIPTION FACTOR DOMAIN-CONTAINING PROTEIN"/>
    <property type="match status" value="1"/>
</dbReference>
<feature type="region of interest" description="Disordered" evidence="5">
    <location>
        <begin position="104"/>
        <end position="186"/>
    </location>
</feature>